<reference evidence="2" key="1">
    <citation type="submission" date="2020-10" db="EMBL/GenBank/DDBJ databases">
        <authorList>
            <person name="Gilroy R."/>
        </authorList>
    </citation>
    <scope>NUCLEOTIDE SEQUENCE</scope>
    <source>
        <strain evidence="2">ChiGjej1B1-2707</strain>
    </source>
</reference>
<evidence type="ECO:0000313" key="3">
    <source>
        <dbReference type="Proteomes" id="UP000824261"/>
    </source>
</evidence>
<comment type="caution">
    <text evidence="2">The sequence shown here is derived from an EMBL/GenBank/DDBJ whole genome shotgun (WGS) entry which is preliminary data.</text>
</comment>
<keyword evidence="1" id="KW-0472">Membrane</keyword>
<gene>
    <name evidence="2" type="ORF">IAA69_03325</name>
</gene>
<evidence type="ECO:0000256" key="1">
    <source>
        <dbReference type="SAM" id="Phobius"/>
    </source>
</evidence>
<feature type="transmembrane region" description="Helical" evidence="1">
    <location>
        <begin position="461"/>
        <end position="481"/>
    </location>
</feature>
<feature type="transmembrane region" description="Helical" evidence="1">
    <location>
        <begin position="110"/>
        <end position="129"/>
    </location>
</feature>
<evidence type="ECO:0000313" key="2">
    <source>
        <dbReference type="EMBL" id="HIR01275.1"/>
    </source>
</evidence>
<feature type="transmembrane region" description="Helical" evidence="1">
    <location>
        <begin position="387"/>
        <end position="417"/>
    </location>
</feature>
<feature type="transmembrane region" description="Helical" evidence="1">
    <location>
        <begin position="501"/>
        <end position="519"/>
    </location>
</feature>
<reference evidence="2" key="2">
    <citation type="journal article" date="2021" name="PeerJ">
        <title>Extensive microbial diversity within the chicken gut microbiome revealed by metagenomics and culture.</title>
        <authorList>
            <person name="Gilroy R."/>
            <person name="Ravi A."/>
            <person name="Getino M."/>
            <person name="Pursley I."/>
            <person name="Horton D.L."/>
            <person name="Alikhan N.F."/>
            <person name="Baker D."/>
            <person name="Gharbi K."/>
            <person name="Hall N."/>
            <person name="Watson M."/>
            <person name="Adriaenssens E.M."/>
            <person name="Foster-Nyarko E."/>
            <person name="Jarju S."/>
            <person name="Secka A."/>
            <person name="Antonio M."/>
            <person name="Oren A."/>
            <person name="Chaudhuri R.R."/>
            <person name="La Ragione R."/>
            <person name="Hildebrand F."/>
            <person name="Pallen M.J."/>
        </authorList>
    </citation>
    <scope>NUCLEOTIDE SEQUENCE</scope>
    <source>
        <strain evidence="2">ChiGjej1B1-2707</strain>
    </source>
</reference>
<dbReference type="EMBL" id="DVGB01000040">
    <property type="protein sequence ID" value="HIR01275.1"/>
    <property type="molecule type" value="Genomic_DNA"/>
</dbReference>
<feature type="transmembrane region" description="Helical" evidence="1">
    <location>
        <begin position="236"/>
        <end position="255"/>
    </location>
</feature>
<dbReference type="InterPro" id="IPR046671">
    <property type="entry name" value="DUF6541"/>
</dbReference>
<sequence>MWLSFVAAILVGALFLYAPGYVALRALRVSRIASVACAPVVGTAMYAAWCIVCGKMGIACSWRSVFVPVLGAALLFALAFVVFERRSTGLIRLAQGERILIGGVDTRHDALLLLLYFTVGVMAVTWVFLRGLDGSGSFVQELDNAHHLNAIRSFLDSGVWSSLSSSLYLAEPAGVDPTPGVSFYPSAWHDVVAMIVDATGVTITQGVNAANALFAGLVFPGCSYLLMRKVFPGKPVALACGAVATMAFAAFPWMVLYWGPLYPNCASLCIFPAVAWSFMEATEVRRSLSSRIVSMVIFAAGGVALALLQPNAVFTTAVFLVPWCVHRVVQASGASPRCAKRKRAWQVAFACGFLAFAIAVWAILYNLPFFESVVSHVWPQFADGPQGVINILALSFRWSMAQLLLGIVVAVGFVLALCDKRCRWLAASYALACVIYFVAATTDTQLKHWLAGFWYTDPVRLAANAVLFAMPLAAGGLAFFVEKVRALLSKRPSFSSCPAKAVPTAAVVVLVVFAFANFYPNFELAGRGEVRTAFGDTEERMVASYNASNVDVYAPLEMRFVQNRVKDAIPEGAVVINQPNDGSVFAYALDGLDVMYRRMRDYGGPGETEGSKLIRLRLDEIATNEDVRRAVKETGAEYVLQLDNPTYTDYPLGLQETAIDPGKHGYANKPVDPAKPLDLGDYRSMRGQDTYYLFSYVPDEWAGIDAVNDGTPGFELVLREGDMRLYRIVLD</sequence>
<dbReference type="AlphaFoldDB" id="A0A9D0ZZ34"/>
<feature type="transmembrane region" description="Helical" evidence="1">
    <location>
        <begin position="424"/>
        <end position="441"/>
    </location>
</feature>
<feature type="transmembrane region" description="Helical" evidence="1">
    <location>
        <begin position="347"/>
        <end position="367"/>
    </location>
</feature>
<feature type="transmembrane region" description="Helical" evidence="1">
    <location>
        <begin position="6"/>
        <end position="24"/>
    </location>
</feature>
<keyword evidence="1" id="KW-1133">Transmembrane helix</keyword>
<dbReference type="Pfam" id="PF20176">
    <property type="entry name" value="DUF6541"/>
    <property type="match status" value="2"/>
</dbReference>
<feature type="transmembrane region" description="Helical" evidence="1">
    <location>
        <begin position="291"/>
        <end position="308"/>
    </location>
</feature>
<feature type="transmembrane region" description="Helical" evidence="1">
    <location>
        <begin position="65"/>
        <end position="83"/>
    </location>
</feature>
<name>A0A9D0ZZ34_9ACTN</name>
<keyword evidence="1" id="KW-0812">Transmembrane</keyword>
<proteinExistence type="predicted"/>
<accession>A0A9D0ZZ34</accession>
<feature type="transmembrane region" description="Helical" evidence="1">
    <location>
        <begin position="36"/>
        <end position="59"/>
    </location>
</feature>
<protein>
    <submittedName>
        <fullName evidence="2">Uncharacterized protein</fullName>
    </submittedName>
</protein>
<feature type="transmembrane region" description="Helical" evidence="1">
    <location>
        <begin position="209"/>
        <end position="227"/>
    </location>
</feature>
<dbReference type="Proteomes" id="UP000824261">
    <property type="component" value="Unassembled WGS sequence"/>
</dbReference>
<organism evidence="2 3">
    <name type="scientific">Candidatus Aveggerthella stercoripullorum</name>
    <dbReference type="NCBI Taxonomy" id="2840688"/>
    <lineage>
        <taxon>Bacteria</taxon>
        <taxon>Bacillati</taxon>
        <taxon>Actinomycetota</taxon>
        <taxon>Coriobacteriia</taxon>
        <taxon>Eggerthellales</taxon>
        <taxon>Eggerthellaceae</taxon>
        <taxon>Eggerthellaceae incertae sedis</taxon>
        <taxon>Candidatus Aveggerthella</taxon>
    </lineage>
</organism>